<dbReference type="RefSeq" id="WP_134212779.1">
    <property type="nucleotide sequence ID" value="NZ_QFFZ01000006.1"/>
</dbReference>
<dbReference type="Proteomes" id="UP000297597">
    <property type="component" value="Unassembled WGS sequence"/>
</dbReference>
<comment type="subcellular location">
    <subcellularLocation>
        <location evidence="1">Cell membrane</location>
        <topology evidence="1">Multi-pass membrane protein</topology>
    </subcellularLocation>
</comment>
<evidence type="ECO:0000256" key="1">
    <source>
        <dbReference type="ARBA" id="ARBA00004651"/>
    </source>
</evidence>
<dbReference type="PANTHER" id="PTHR43302:SF6">
    <property type="entry name" value="ARSENICAL PUMP MEMBRANE PROTEIN-RELATED"/>
    <property type="match status" value="1"/>
</dbReference>
<feature type="transmembrane region" description="Helical" evidence="8">
    <location>
        <begin position="249"/>
        <end position="267"/>
    </location>
</feature>
<evidence type="ECO:0000313" key="10">
    <source>
        <dbReference type="Proteomes" id="UP000297597"/>
    </source>
</evidence>
<dbReference type="InterPro" id="IPR000802">
    <property type="entry name" value="Arsenical_pump_ArsB"/>
</dbReference>
<feature type="transmembrane region" description="Helical" evidence="8">
    <location>
        <begin position="142"/>
        <end position="161"/>
    </location>
</feature>
<feature type="transmembrane region" description="Helical" evidence="8">
    <location>
        <begin position="424"/>
        <end position="450"/>
    </location>
</feature>
<proteinExistence type="inferred from homology"/>
<keyword evidence="4 8" id="KW-0812">Transmembrane</keyword>
<evidence type="ECO:0000256" key="7">
    <source>
        <dbReference type="ARBA" id="ARBA00023136"/>
    </source>
</evidence>
<dbReference type="EMBL" id="QFFZ01000006">
    <property type="protein sequence ID" value="TEB12573.1"/>
    <property type="molecule type" value="Genomic_DNA"/>
</dbReference>
<evidence type="ECO:0000256" key="5">
    <source>
        <dbReference type="ARBA" id="ARBA00022849"/>
    </source>
</evidence>
<keyword evidence="6 8" id="KW-1133">Transmembrane helix</keyword>
<organism evidence="9 10">
    <name type="scientific">Pelotomaculum propionicicum</name>
    <dbReference type="NCBI Taxonomy" id="258475"/>
    <lineage>
        <taxon>Bacteria</taxon>
        <taxon>Bacillati</taxon>
        <taxon>Bacillota</taxon>
        <taxon>Clostridia</taxon>
        <taxon>Eubacteriales</taxon>
        <taxon>Desulfotomaculaceae</taxon>
        <taxon>Pelotomaculum</taxon>
    </lineage>
</organism>
<evidence type="ECO:0000256" key="6">
    <source>
        <dbReference type="ARBA" id="ARBA00022989"/>
    </source>
</evidence>
<dbReference type="OrthoDB" id="9774335at2"/>
<evidence type="ECO:0000256" key="4">
    <source>
        <dbReference type="ARBA" id="ARBA00022692"/>
    </source>
</evidence>
<feature type="transmembrane region" description="Helical" evidence="8">
    <location>
        <begin position="301"/>
        <end position="320"/>
    </location>
</feature>
<dbReference type="GO" id="GO:0046685">
    <property type="term" value="P:response to arsenic-containing substance"/>
    <property type="evidence" value="ECO:0007669"/>
    <property type="project" value="UniProtKB-KW"/>
</dbReference>
<reference evidence="9 10" key="1">
    <citation type="journal article" date="2018" name="Environ. Microbiol.">
        <title>Novel energy conservation strategies and behaviour of Pelotomaculum schinkii driving syntrophic propionate catabolism.</title>
        <authorList>
            <person name="Hidalgo-Ahumada C.A.P."/>
            <person name="Nobu M.K."/>
            <person name="Narihiro T."/>
            <person name="Tamaki H."/>
            <person name="Liu W.T."/>
            <person name="Kamagata Y."/>
            <person name="Stams A.J.M."/>
            <person name="Imachi H."/>
            <person name="Sousa D.Z."/>
        </authorList>
    </citation>
    <scope>NUCLEOTIDE SEQUENCE [LARGE SCALE GENOMIC DNA]</scope>
    <source>
        <strain evidence="9 10">MGP</strain>
    </source>
</reference>
<feature type="transmembrane region" description="Helical" evidence="8">
    <location>
        <begin position="60"/>
        <end position="85"/>
    </location>
</feature>
<evidence type="ECO:0000256" key="3">
    <source>
        <dbReference type="ARBA" id="ARBA00022475"/>
    </source>
</evidence>
<protein>
    <submittedName>
        <fullName evidence="9">Arsenical pump membrane protein</fullName>
    </submittedName>
</protein>
<evidence type="ECO:0000313" key="9">
    <source>
        <dbReference type="EMBL" id="TEB12573.1"/>
    </source>
</evidence>
<sequence length="452" mass="50489">MLTTESTIALTIFLATVLFLLWRPRGLNEYIPTTIGALFIYSLGIVNLTDIINIEGTVMGASITIISTIVMSIVLESVGFFRWTAFNLVGRSKGSGILLYWNVILLCFLMTMFFNNDGSILITTPIIIEIVRILKLKPHQQFPYLCSGALIATAASAPIGVSNLANLIALKIVNLDLVTYAKLMFVPSMMGLFITSILLFIHFRQYIPKRITSFSRTYMFLYDNTSKSKHPLSNGVNELESINWNMFKVYITIIIIVRGCFFVLSHFGFPIEPVAVLGALILIMIRWISQGKGILDVIQKTPWHILIFAYSIYIVVYGLHNTNITSLIIESIKTPVNANLYNAILIMGTLLTIMSNLFNNLPSVMLGTITITQMGLEQLYLQVCYLANIIGSDIGSLILPTGTLATLIWMYILKKNKIPVTWSQYISVTILIIPVGLLTSLISLYSWVLLIS</sequence>
<dbReference type="Pfam" id="PF02040">
    <property type="entry name" value="ArsB"/>
    <property type="match status" value="1"/>
</dbReference>
<feature type="transmembrane region" description="Helical" evidence="8">
    <location>
        <begin position="97"/>
        <end position="114"/>
    </location>
</feature>
<name>A0A4Y7RUM8_9FIRM</name>
<comment type="caution">
    <text evidence="9">The sequence shown here is derived from an EMBL/GenBank/DDBJ whole genome shotgun (WGS) entry which is preliminary data.</text>
</comment>
<keyword evidence="7 8" id="KW-0472">Membrane</keyword>
<dbReference type="GO" id="GO:0005886">
    <property type="term" value="C:plasma membrane"/>
    <property type="evidence" value="ECO:0007669"/>
    <property type="project" value="UniProtKB-SubCell"/>
</dbReference>
<accession>A0A4Y7RUM8</accession>
<feature type="transmembrane region" description="Helical" evidence="8">
    <location>
        <begin position="273"/>
        <end position="289"/>
    </location>
</feature>
<keyword evidence="5" id="KW-0059">Arsenical resistance</keyword>
<dbReference type="AlphaFoldDB" id="A0A4Y7RUM8"/>
<evidence type="ECO:0000256" key="8">
    <source>
        <dbReference type="SAM" id="Phobius"/>
    </source>
</evidence>
<feature type="transmembrane region" description="Helical" evidence="8">
    <location>
        <begin position="181"/>
        <end position="201"/>
    </location>
</feature>
<dbReference type="GO" id="GO:0015105">
    <property type="term" value="F:arsenite transmembrane transporter activity"/>
    <property type="evidence" value="ECO:0007669"/>
    <property type="project" value="InterPro"/>
</dbReference>
<comment type="similarity">
    <text evidence="2">Belongs to the ArsB family.</text>
</comment>
<feature type="transmembrane region" description="Helical" evidence="8">
    <location>
        <begin position="34"/>
        <end position="54"/>
    </location>
</feature>
<gene>
    <name evidence="9" type="primary">arsB</name>
    <name evidence="9" type="ORF">Pmgp_00904</name>
</gene>
<keyword evidence="10" id="KW-1185">Reference proteome</keyword>
<feature type="transmembrane region" description="Helical" evidence="8">
    <location>
        <begin position="340"/>
        <end position="358"/>
    </location>
</feature>
<feature type="transmembrane region" description="Helical" evidence="8">
    <location>
        <begin position="6"/>
        <end position="22"/>
    </location>
</feature>
<keyword evidence="3" id="KW-1003">Cell membrane</keyword>
<dbReference type="PRINTS" id="PR00758">
    <property type="entry name" value="ARSENICPUMP"/>
</dbReference>
<dbReference type="CDD" id="cd01118">
    <property type="entry name" value="ArsB_permease"/>
    <property type="match status" value="1"/>
</dbReference>
<dbReference type="PANTHER" id="PTHR43302">
    <property type="entry name" value="TRANSPORTER ARSB-RELATED"/>
    <property type="match status" value="1"/>
</dbReference>
<evidence type="ECO:0000256" key="2">
    <source>
        <dbReference type="ARBA" id="ARBA00006433"/>
    </source>
</evidence>
<feature type="transmembrane region" description="Helical" evidence="8">
    <location>
        <begin position="379"/>
        <end position="412"/>
    </location>
</feature>